<dbReference type="Gene3D" id="2.40.10.10">
    <property type="entry name" value="Trypsin-like serine proteases"/>
    <property type="match status" value="1"/>
</dbReference>
<gene>
    <name evidence="7" type="ORF">J5O05_12100</name>
</gene>
<proteinExistence type="inferred from homology"/>
<feature type="chain" id="PRO_5038159055" description="Dipeptidyl-peptidase" evidence="6">
    <location>
        <begin position="21"/>
        <end position="745"/>
    </location>
</feature>
<dbReference type="EC" id="3.4.14.-" evidence="6"/>
<keyword evidence="4 6" id="KW-0732">Signal</keyword>
<evidence type="ECO:0000313" key="8">
    <source>
        <dbReference type="Proteomes" id="UP000664904"/>
    </source>
</evidence>
<evidence type="ECO:0000313" key="7">
    <source>
        <dbReference type="EMBL" id="QTH70671.1"/>
    </source>
</evidence>
<dbReference type="AlphaFoldDB" id="A0A975DI09"/>
<dbReference type="InterPro" id="IPR019500">
    <property type="entry name" value="Pep_S46"/>
</dbReference>
<dbReference type="GO" id="GO:0008239">
    <property type="term" value="F:dipeptidyl-peptidase activity"/>
    <property type="evidence" value="ECO:0007669"/>
    <property type="project" value="UniProtKB-UniRule"/>
</dbReference>
<dbReference type="Pfam" id="PF10459">
    <property type="entry name" value="Peptidase_S46"/>
    <property type="match status" value="1"/>
</dbReference>
<dbReference type="Proteomes" id="UP000664904">
    <property type="component" value="Chromosome"/>
</dbReference>
<dbReference type="GO" id="GO:0043171">
    <property type="term" value="P:peptide catabolic process"/>
    <property type="evidence" value="ECO:0007669"/>
    <property type="project" value="UniProtKB-UniRule"/>
</dbReference>
<dbReference type="InterPro" id="IPR043504">
    <property type="entry name" value="Peptidase_S1_PA_chymotrypsin"/>
</dbReference>
<evidence type="ECO:0000256" key="6">
    <source>
        <dbReference type="RuleBase" id="RU366067"/>
    </source>
</evidence>
<dbReference type="InterPro" id="IPR009003">
    <property type="entry name" value="Peptidase_S1_PA"/>
</dbReference>
<dbReference type="EMBL" id="CP072133">
    <property type="protein sequence ID" value="QTH70671.1"/>
    <property type="molecule type" value="Genomic_DNA"/>
</dbReference>
<name>A0A975DI09_9GAMM</name>
<keyword evidence="3 6" id="KW-0645">Protease</keyword>
<keyword evidence="2 6" id="KW-0031">Aminopeptidase</keyword>
<keyword evidence="5 6" id="KW-0378">Hydrolase</keyword>
<dbReference type="FunFam" id="2.40.10.10:FF:000102">
    <property type="entry name" value="Dipeptidyl-peptidase 7"/>
    <property type="match status" value="1"/>
</dbReference>
<comment type="function">
    <text evidence="6">Catalyzes the removal of dipeptides from the N-terminus of oligopeptides.</text>
</comment>
<evidence type="ECO:0000256" key="1">
    <source>
        <dbReference type="ARBA" id="ARBA00010491"/>
    </source>
</evidence>
<dbReference type="PANTHER" id="PTHR38469:SF1">
    <property type="entry name" value="PERIPLASMIC PEPTIDASE SUBFAMILY S1B"/>
    <property type="match status" value="1"/>
</dbReference>
<sequence length="745" mass="83423">MKYTLIGLAVAAIFSQHVLADEGQWQPHQLPQLQKQLTEKGIEISGEQLADLNQYPMNAIVSLGYCSASFVSPKGLVVTNHHCAYGMIQNNSTKDNNLIEKGFLAKSLDKELPAGPQERLYITESVTDVTAQVSGNLAAELTGAARFDAIEANRKALIKECETDENYRCSVVSFHHGMEYFLIKQLMIQDVRLVYAPPESVGNYGGDIDNFEYPRHTGDYSFIRAYVGKDGKPAPYSEDNVPYEPKSFLKINADGIKKGDGILLAGYPGRTSRYRLANEIQFAADWQYPAMVKTYTQIINTIDALSAENPDIKVKYASRVKSYNNRMKKLQGLLDGFKVTDIHAIKQAQEDALLAWIAANPEHQHFKTAIDGLRVQLEKEHAFTRQNYYFAFARSSDLLTTAMRLYRLSVENQKPDSERKIGYQERDLKMFAARLTRMDKSFHPTMDVTMWAEQLAEYLAQPEQTRVAALDNALELEANQSKEALITKLSPMYGKTSLTTNEGRLAWMEKTPEEFQSSDDPFIKVAVALFDTSMQLEKQEKDLEGAMSVVRPAYMNAIIAYNKSQGKPVYPDANSTLRITYGSVDGYEAKDGVYKTPFTSVRGLIAKKGPFPFNAPEDIVSAYQEGKTAGYFYNTLERPAAQSFACKIFGCEVAKPTQFNSVPVNFLSSADTTGGNSGSAVMNGKGELVGLNFDSTYESITKDWYFNPEITRAIHVDIRYVLWLMEHVHGAQNLLSEMDIVHDAK</sequence>
<dbReference type="SUPFAM" id="SSF50494">
    <property type="entry name" value="Trypsin-like serine proteases"/>
    <property type="match status" value="1"/>
</dbReference>
<reference evidence="7" key="1">
    <citation type="submission" date="2021-03" db="EMBL/GenBank/DDBJ databases">
        <title>Complete Genome of Pseudoalteromonas xiamenensis STKMTI.2, a new potential marine bacterium producing anti-Vibrio compounds.</title>
        <authorList>
            <person name="Handayani D.P."/>
            <person name="Isnansetyo A."/>
            <person name="Istiqomah I."/>
            <person name="Jumina J."/>
        </authorList>
    </citation>
    <scope>NUCLEOTIDE SEQUENCE</scope>
    <source>
        <strain evidence="7">STKMTI.2</strain>
    </source>
</reference>
<comment type="similarity">
    <text evidence="1 6">Belongs to the peptidase S46 family.</text>
</comment>
<evidence type="ECO:0000256" key="5">
    <source>
        <dbReference type="ARBA" id="ARBA00022801"/>
    </source>
</evidence>
<protein>
    <recommendedName>
        <fullName evidence="6">Dipeptidyl-peptidase</fullName>
        <ecNumber evidence="6">3.4.14.-</ecNumber>
    </recommendedName>
</protein>
<evidence type="ECO:0000256" key="2">
    <source>
        <dbReference type="ARBA" id="ARBA00022438"/>
    </source>
</evidence>
<keyword evidence="8" id="KW-1185">Reference proteome</keyword>
<keyword evidence="6" id="KW-0720">Serine protease</keyword>
<dbReference type="RefSeq" id="WP_208842255.1">
    <property type="nucleotide sequence ID" value="NZ_CP072133.1"/>
</dbReference>
<dbReference type="GO" id="GO:0070009">
    <property type="term" value="F:serine-type aminopeptidase activity"/>
    <property type="evidence" value="ECO:0007669"/>
    <property type="project" value="UniProtKB-UniRule"/>
</dbReference>
<accession>A0A975DI09</accession>
<feature type="signal peptide" evidence="6">
    <location>
        <begin position="1"/>
        <end position="20"/>
    </location>
</feature>
<evidence type="ECO:0000256" key="4">
    <source>
        <dbReference type="ARBA" id="ARBA00022729"/>
    </source>
</evidence>
<evidence type="ECO:0000256" key="3">
    <source>
        <dbReference type="ARBA" id="ARBA00022670"/>
    </source>
</evidence>
<dbReference type="GO" id="GO:0006508">
    <property type="term" value="P:proteolysis"/>
    <property type="evidence" value="ECO:0007669"/>
    <property type="project" value="UniProtKB-KW"/>
</dbReference>
<organism evidence="7 8">
    <name type="scientific">Pseudoalteromonas xiamenensis</name>
    <dbReference type="NCBI Taxonomy" id="882626"/>
    <lineage>
        <taxon>Bacteria</taxon>
        <taxon>Pseudomonadati</taxon>
        <taxon>Pseudomonadota</taxon>
        <taxon>Gammaproteobacteria</taxon>
        <taxon>Alteromonadales</taxon>
        <taxon>Pseudoalteromonadaceae</taxon>
        <taxon>Pseudoalteromonas</taxon>
    </lineage>
</organism>
<dbReference type="KEGG" id="pxi:J5O05_12100"/>
<dbReference type="PANTHER" id="PTHR38469">
    <property type="entry name" value="PERIPLASMIC PEPTIDASE SUBFAMILY S1B"/>
    <property type="match status" value="1"/>
</dbReference>